<evidence type="ECO:0000256" key="1">
    <source>
        <dbReference type="SAM" id="MobiDB-lite"/>
    </source>
</evidence>
<reference evidence="2 3" key="1">
    <citation type="submission" date="2018-11" db="EMBL/GenBank/DDBJ databases">
        <title>Microbial catabolism of amino acid.</title>
        <authorList>
            <person name="Hibi M."/>
            <person name="Ogawa J."/>
        </authorList>
    </citation>
    <scope>NUCLEOTIDE SEQUENCE [LARGE SCALE GENOMIC DNA]</scope>
    <source>
        <strain evidence="2 3">C31-06</strain>
    </source>
</reference>
<feature type="compositionally biased region" description="Polar residues" evidence="1">
    <location>
        <begin position="42"/>
        <end position="59"/>
    </location>
</feature>
<feature type="region of interest" description="Disordered" evidence="1">
    <location>
        <begin position="24"/>
        <end position="134"/>
    </location>
</feature>
<dbReference type="AlphaFoldDB" id="A0A402BZ52"/>
<proteinExistence type="predicted"/>
<evidence type="ECO:0000313" key="3">
    <source>
        <dbReference type="Proteomes" id="UP000287519"/>
    </source>
</evidence>
<feature type="compositionally biased region" description="Low complexity" evidence="1">
    <location>
        <begin position="74"/>
        <end position="86"/>
    </location>
</feature>
<dbReference type="EMBL" id="BHYM01000002">
    <property type="protein sequence ID" value="GCE36622.1"/>
    <property type="molecule type" value="Genomic_DNA"/>
</dbReference>
<dbReference type="Proteomes" id="UP000287519">
    <property type="component" value="Unassembled WGS sequence"/>
</dbReference>
<accession>A0A402BZ52</accession>
<protein>
    <submittedName>
        <fullName evidence="2">Uncharacterized protein</fullName>
    </submittedName>
</protein>
<organism evidence="2 3">
    <name type="scientific">Rhodococcus wratislaviensis</name>
    <name type="common">Tsukamurella wratislaviensis</name>
    <dbReference type="NCBI Taxonomy" id="44752"/>
    <lineage>
        <taxon>Bacteria</taxon>
        <taxon>Bacillati</taxon>
        <taxon>Actinomycetota</taxon>
        <taxon>Actinomycetes</taxon>
        <taxon>Mycobacteriales</taxon>
        <taxon>Nocardiaceae</taxon>
        <taxon>Rhodococcus</taxon>
    </lineage>
</organism>
<evidence type="ECO:0000313" key="2">
    <source>
        <dbReference type="EMBL" id="GCE36622.1"/>
    </source>
</evidence>
<sequence>MSRHNRVNGMNTFREYVTAFGRPAASNPASRTFAADEHRSTRSSPRACNNTVASSTFNVAPSRARRNTRRIADADGAASCADAPDGGAAGTPGMGSIVGRPDSSPEWVTQRSCAIDDGPCHPDSASGGDRYPRG</sequence>
<keyword evidence="3" id="KW-1185">Reference proteome</keyword>
<comment type="caution">
    <text evidence="2">The sequence shown here is derived from an EMBL/GenBank/DDBJ whole genome shotgun (WGS) entry which is preliminary data.</text>
</comment>
<gene>
    <name evidence="2" type="ORF">Rhow_001988</name>
</gene>
<name>A0A402BZ52_RHOWR</name>